<evidence type="ECO:0000256" key="4">
    <source>
        <dbReference type="ARBA" id="ARBA00022989"/>
    </source>
</evidence>
<evidence type="ECO:0000256" key="6">
    <source>
        <dbReference type="SAM" id="Phobius"/>
    </source>
</evidence>
<reference evidence="7 8" key="1">
    <citation type="submission" date="2020-04" db="EMBL/GenBank/DDBJ databases">
        <title>Draft genome of Leeia sp. IMCC25680.</title>
        <authorList>
            <person name="Song J."/>
            <person name="Cho J.-C."/>
        </authorList>
    </citation>
    <scope>NUCLEOTIDE SEQUENCE [LARGE SCALE GENOMIC DNA]</scope>
    <source>
        <strain evidence="7 8">IMCC25680</strain>
    </source>
</reference>
<dbReference type="Proteomes" id="UP000587991">
    <property type="component" value="Unassembled WGS sequence"/>
</dbReference>
<dbReference type="InterPro" id="IPR001123">
    <property type="entry name" value="LeuE-type"/>
</dbReference>
<comment type="caution">
    <text evidence="7">The sequence shown here is derived from an EMBL/GenBank/DDBJ whole genome shotgun (WGS) entry which is preliminary data.</text>
</comment>
<feature type="transmembrane region" description="Helical" evidence="6">
    <location>
        <begin position="41"/>
        <end position="62"/>
    </location>
</feature>
<proteinExistence type="predicted"/>
<protein>
    <submittedName>
        <fullName evidence="7">LysE family translocator</fullName>
    </submittedName>
</protein>
<comment type="subcellular location">
    <subcellularLocation>
        <location evidence="1">Cell membrane</location>
        <topology evidence="1">Multi-pass membrane protein</topology>
    </subcellularLocation>
</comment>
<evidence type="ECO:0000313" key="8">
    <source>
        <dbReference type="Proteomes" id="UP000587991"/>
    </source>
</evidence>
<dbReference type="Pfam" id="PF01810">
    <property type="entry name" value="LysE"/>
    <property type="match status" value="1"/>
</dbReference>
<dbReference type="GO" id="GO:0033228">
    <property type="term" value="P:cysteine export across plasma membrane"/>
    <property type="evidence" value="ECO:0007669"/>
    <property type="project" value="TreeGrafter"/>
</dbReference>
<evidence type="ECO:0000256" key="2">
    <source>
        <dbReference type="ARBA" id="ARBA00022475"/>
    </source>
</evidence>
<dbReference type="EMBL" id="JABAIM010000002">
    <property type="protein sequence ID" value="NLR75453.1"/>
    <property type="molecule type" value="Genomic_DNA"/>
</dbReference>
<keyword evidence="5 6" id="KW-0472">Membrane</keyword>
<name>A0A847S6R8_9NEIS</name>
<feature type="transmembrane region" description="Helical" evidence="6">
    <location>
        <begin position="68"/>
        <end position="89"/>
    </location>
</feature>
<keyword evidence="3 6" id="KW-0812">Transmembrane</keyword>
<dbReference type="PANTHER" id="PTHR30086">
    <property type="entry name" value="ARGININE EXPORTER PROTEIN ARGO"/>
    <property type="match status" value="1"/>
</dbReference>
<accession>A0A847S6R8</accession>
<dbReference type="GO" id="GO:0015171">
    <property type="term" value="F:amino acid transmembrane transporter activity"/>
    <property type="evidence" value="ECO:0007669"/>
    <property type="project" value="TreeGrafter"/>
</dbReference>
<keyword evidence="2" id="KW-1003">Cell membrane</keyword>
<dbReference type="PANTHER" id="PTHR30086:SF20">
    <property type="entry name" value="ARGININE EXPORTER PROTEIN ARGO-RELATED"/>
    <property type="match status" value="1"/>
</dbReference>
<organism evidence="7 8">
    <name type="scientific">Leeia aquatica</name>
    <dbReference type="NCBI Taxonomy" id="2725557"/>
    <lineage>
        <taxon>Bacteria</taxon>
        <taxon>Pseudomonadati</taxon>
        <taxon>Pseudomonadota</taxon>
        <taxon>Betaproteobacteria</taxon>
        <taxon>Neisseriales</taxon>
        <taxon>Leeiaceae</taxon>
        <taxon>Leeia</taxon>
    </lineage>
</organism>
<evidence type="ECO:0000313" key="7">
    <source>
        <dbReference type="EMBL" id="NLR75453.1"/>
    </source>
</evidence>
<feature type="transmembrane region" description="Helical" evidence="6">
    <location>
        <begin position="173"/>
        <end position="194"/>
    </location>
</feature>
<keyword evidence="8" id="KW-1185">Reference proteome</keyword>
<dbReference type="RefSeq" id="WP_168877123.1">
    <property type="nucleotide sequence ID" value="NZ_JABAIM010000002.1"/>
</dbReference>
<dbReference type="AlphaFoldDB" id="A0A847S6R8"/>
<feature type="transmembrane region" description="Helical" evidence="6">
    <location>
        <begin position="110"/>
        <end position="131"/>
    </location>
</feature>
<evidence type="ECO:0000256" key="3">
    <source>
        <dbReference type="ARBA" id="ARBA00022692"/>
    </source>
</evidence>
<evidence type="ECO:0000256" key="5">
    <source>
        <dbReference type="ARBA" id="ARBA00023136"/>
    </source>
</evidence>
<evidence type="ECO:0000256" key="1">
    <source>
        <dbReference type="ARBA" id="ARBA00004651"/>
    </source>
</evidence>
<sequence length="195" mass="21870">MLDIAALGAYSFVMSITPGPNNLMVTASGARFGYRATIPHLLGISIGYALMTVAVALGLRQLFVWLPWLYSGLKWGGMVYLLWLCWQLLREGEVGERSSARPLTFLQAALFQYVNPKAWVMAMTTVSLFAAPAMPVWQWLALLFGVLAVVNYPCISAWALFGVQMRRYLVNPATRRIFNAIMAVLLLLTLWMMMR</sequence>
<dbReference type="GO" id="GO:0005886">
    <property type="term" value="C:plasma membrane"/>
    <property type="evidence" value="ECO:0007669"/>
    <property type="project" value="UniProtKB-SubCell"/>
</dbReference>
<gene>
    <name evidence="7" type="ORF">HF682_09815</name>
</gene>
<feature type="transmembrane region" description="Helical" evidence="6">
    <location>
        <begin position="137"/>
        <end position="161"/>
    </location>
</feature>
<keyword evidence="4 6" id="KW-1133">Transmembrane helix</keyword>